<evidence type="ECO:0000259" key="1">
    <source>
        <dbReference type="Pfam" id="PF26130"/>
    </source>
</evidence>
<reference evidence="2 3" key="1">
    <citation type="submission" date="2020-09" db="EMBL/GenBank/DDBJ databases">
        <title>De no assembly of potato wild relative species, Solanum commersonii.</title>
        <authorList>
            <person name="Cho K."/>
        </authorList>
    </citation>
    <scope>NUCLEOTIDE SEQUENCE [LARGE SCALE GENOMIC DNA]</scope>
    <source>
        <strain evidence="2">LZ3.2</strain>
        <tissue evidence="2">Leaf</tissue>
    </source>
</reference>
<keyword evidence="3" id="KW-1185">Reference proteome</keyword>
<dbReference type="EMBL" id="JACXVP010000007">
    <property type="protein sequence ID" value="KAG5595622.1"/>
    <property type="molecule type" value="Genomic_DNA"/>
</dbReference>
<accession>A0A9J5Y9F0</accession>
<dbReference type="Proteomes" id="UP000824120">
    <property type="component" value="Chromosome 7"/>
</dbReference>
<dbReference type="AlphaFoldDB" id="A0A9J5Y9F0"/>
<gene>
    <name evidence="2" type="ORF">H5410_036854</name>
</gene>
<dbReference type="OrthoDB" id="1305201at2759"/>
<evidence type="ECO:0000313" key="3">
    <source>
        <dbReference type="Proteomes" id="UP000824120"/>
    </source>
</evidence>
<dbReference type="Pfam" id="PF26130">
    <property type="entry name" value="PB1-like"/>
    <property type="match status" value="1"/>
</dbReference>
<dbReference type="InterPro" id="IPR058594">
    <property type="entry name" value="PB1-like_dom_pln"/>
</dbReference>
<organism evidence="2 3">
    <name type="scientific">Solanum commersonii</name>
    <name type="common">Commerson's wild potato</name>
    <name type="synonym">Commerson's nightshade</name>
    <dbReference type="NCBI Taxonomy" id="4109"/>
    <lineage>
        <taxon>Eukaryota</taxon>
        <taxon>Viridiplantae</taxon>
        <taxon>Streptophyta</taxon>
        <taxon>Embryophyta</taxon>
        <taxon>Tracheophyta</taxon>
        <taxon>Spermatophyta</taxon>
        <taxon>Magnoliopsida</taxon>
        <taxon>eudicotyledons</taxon>
        <taxon>Gunneridae</taxon>
        <taxon>Pentapetalae</taxon>
        <taxon>asterids</taxon>
        <taxon>lamiids</taxon>
        <taxon>Solanales</taxon>
        <taxon>Solanaceae</taxon>
        <taxon>Solanoideae</taxon>
        <taxon>Solaneae</taxon>
        <taxon>Solanum</taxon>
    </lineage>
</organism>
<evidence type="ECO:0000313" key="2">
    <source>
        <dbReference type="EMBL" id="KAG5595622.1"/>
    </source>
</evidence>
<protein>
    <recommendedName>
        <fullName evidence="1">PB1-like domain-containing protein</fullName>
    </recommendedName>
</protein>
<sequence length="162" mass="18665">MVEVTIYFHHSGEWLTSPEPHYDRGCVTYWKGYDPDLISFIDLVNEYINKLGFVGVQELIVLTPTGKYFEIISDEGVRTLTSFISIEYKSIHLFDTEDCELSVDVIDIIMHDRSFLLSPIVNEGIDCSESEDDSNNGMVFSCSDYDTDELENFVTKKKEEYN</sequence>
<feature type="domain" description="PB1-like" evidence="1">
    <location>
        <begin position="3"/>
        <end position="88"/>
    </location>
</feature>
<name>A0A9J5Y9F0_SOLCO</name>
<comment type="caution">
    <text evidence="2">The sequence shown here is derived from an EMBL/GenBank/DDBJ whole genome shotgun (WGS) entry which is preliminary data.</text>
</comment>
<proteinExistence type="predicted"/>